<dbReference type="AlphaFoldDB" id="A0A4D4MU49"/>
<evidence type="ECO:0000313" key="3">
    <source>
        <dbReference type="Proteomes" id="UP000299211"/>
    </source>
</evidence>
<feature type="compositionally biased region" description="Low complexity" evidence="1">
    <location>
        <begin position="51"/>
        <end position="65"/>
    </location>
</feature>
<gene>
    <name evidence="2" type="ORF">SAV31267_047590</name>
</gene>
<sequence length="77" mass="7277">MTGTPSISPALGEKTRTWAPVASAAAGATGLTGGVVSVIGGRPSGWGGGEATRAARGPGSRPAGAELGSGQALFARS</sequence>
<evidence type="ECO:0000256" key="1">
    <source>
        <dbReference type="SAM" id="MobiDB-lite"/>
    </source>
</evidence>
<proteinExistence type="predicted"/>
<name>A0A4D4MU49_STRAX</name>
<evidence type="ECO:0000313" key="2">
    <source>
        <dbReference type="EMBL" id="GDY75274.1"/>
    </source>
</evidence>
<comment type="caution">
    <text evidence="2">The sequence shown here is derived from an EMBL/GenBank/DDBJ whole genome shotgun (WGS) entry which is preliminary data.</text>
</comment>
<protein>
    <submittedName>
        <fullName evidence="2">Uncharacterized protein</fullName>
    </submittedName>
</protein>
<feature type="region of interest" description="Disordered" evidence="1">
    <location>
        <begin position="42"/>
        <end position="77"/>
    </location>
</feature>
<organism evidence="2 3">
    <name type="scientific">Streptomyces avermitilis</name>
    <dbReference type="NCBI Taxonomy" id="33903"/>
    <lineage>
        <taxon>Bacteria</taxon>
        <taxon>Bacillati</taxon>
        <taxon>Actinomycetota</taxon>
        <taxon>Actinomycetes</taxon>
        <taxon>Kitasatosporales</taxon>
        <taxon>Streptomycetaceae</taxon>
        <taxon>Streptomyces</taxon>
    </lineage>
</organism>
<reference evidence="2 3" key="1">
    <citation type="submission" date="2019-04" db="EMBL/GenBank/DDBJ databases">
        <title>Draft genome sequences of Streptomyces avermitilis ATCC 31267.</title>
        <authorList>
            <person name="Komaki H."/>
            <person name="Tamura T."/>
            <person name="Hosoyama A."/>
        </authorList>
    </citation>
    <scope>NUCLEOTIDE SEQUENCE [LARGE SCALE GENOMIC DNA]</scope>
    <source>
        <strain evidence="2 3">ATCC 31267</strain>
    </source>
</reference>
<dbReference type="Proteomes" id="UP000299211">
    <property type="component" value="Unassembled WGS sequence"/>
</dbReference>
<accession>A0A4D4MU49</accession>
<dbReference type="EMBL" id="BJHY01000001">
    <property type="protein sequence ID" value="GDY75274.1"/>
    <property type="molecule type" value="Genomic_DNA"/>
</dbReference>